<dbReference type="InterPro" id="IPR015424">
    <property type="entry name" value="PyrdxlP-dep_Trfase"/>
</dbReference>
<evidence type="ECO:0000313" key="8">
    <source>
        <dbReference type="Proteomes" id="UP001476247"/>
    </source>
</evidence>
<name>A0ABP9Y515_9FUNG</name>
<evidence type="ECO:0000313" key="7">
    <source>
        <dbReference type="EMBL" id="GAA5801668.1"/>
    </source>
</evidence>
<evidence type="ECO:0000256" key="1">
    <source>
        <dbReference type="ARBA" id="ARBA00001933"/>
    </source>
</evidence>
<dbReference type="SUPFAM" id="SSF53383">
    <property type="entry name" value="PLP-dependent transferases"/>
    <property type="match status" value="1"/>
</dbReference>
<keyword evidence="4" id="KW-0808">Transferase</keyword>
<evidence type="ECO:0000256" key="5">
    <source>
        <dbReference type="ARBA" id="ARBA00022898"/>
    </source>
</evidence>
<proteinExistence type="inferred from homology"/>
<evidence type="ECO:0000259" key="6">
    <source>
        <dbReference type="Pfam" id="PF00155"/>
    </source>
</evidence>
<comment type="cofactor">
    <cofactor evidence="1">
        <name>pyridoxal 5'-phosphate</name>
        <dbReference type="ChEBI" id="CHEBI:597326"/>
    </cofactor>
</comment>
<keyword evidence="5" id="KW-0663">Pyridoxal phosphate</keyword>
<dbReference type="InterPro" id="IPR015421">
    <property type="entry name" value="PyrdxlP-dep_Trfase_major"/>
</dbReference>
<sequence>MDEKDSWRVCWIVGPKTVISSMESAGSFLEGGANHPLQIAAIPFLDPTKFKNEAKSLQRHFQAKRDYVLKRLDKMGLKVKVPPNATFYIWLDLCHLPEPINIGLNFFEECLKEKV</sequence>
<dbReference type="Proteomes" id="UP001476247">
    <property type="component" value="Unassembled WGS sequence"/>
</dbReference>
<dbReference type="PANTHER" id="PTHR46383">
    <property type="entry name" value="ASPARTATE AMINOTRANSFERASE"/>
    <property type="match status" value="1"/>
</dbReference>
<dbReference type="Pfam" id="PF00155">
    <property type="entry name" value="Aminotran_1_2"/>
    <property type="match status" value="1"/>
</dbReference>
<comment type="similarity">
    <text evidence="2">Belongs to the class-I pyridoxal-phosphate-dependent aminotransferase family.</text>
</comment>
<reference evidence="7 8" key="1">
    <citation type="submission" date="2024-04" db="EMBL/GenBank/DDBJ databases">
        <title>genome sequences of Mucor flavus KT1a and Helicostylum pulchrum KT1b strains isolation_sourced from the surface of a dry-aged beef.</title>
        <authorList>
            <person name="Toyotome T."/>
            <person name="Hosono M."/>
            <person name="Torimaru M."/>
            <person name="Fukuda K."/>
            <person name="Mikami N."/>
        </authorList>
    </citation>
    <scope>NUCLEOTIDE SEQUENCE [LARGE SCALE GENOMIC DNA]</scope>
    <source>
        <strain evidence="7 8">KT1b</strain>
    </source>
</reference>
<keyword evidence="8" id="KW-1185">Reference proteome</keyword>
<dbReference type="InterPro" id="IPR004839">
    <property type="entry name" value="Aminotransferase_I/II_large"/>
</dbReference>
<keyword evidence="3" id="KW-0032">Aminotransferase</keyword>
<protein>
    <recommendedName>
        <fullName evidence="6">Aminotransferase class I/classII large domain-containing protein</fullName>
    </recommendedName>
</protein>
<evidence type="ECO:0000256" key="3">
    <source>
        <dbReference type="ARBA" id="ARBA00022576"/>
    </source>
</evidence>
<organism evidence="7 8">
    <name type="scientific">Helicostylum pulchrum</name>
    <dbReference type="NCBI Taxonomy" id="562976"/>
    <lineage>
        <taxon>Eukaryota</taxon>
        <taxon>Fungi</taxon>
        <taxon>Fungi incertae sedis</taxon>
        <taxon>Mucoromycota</taxon>
        <taxon>Mucoromycotina</taxon>
        <taxon>Mucoromycetes</taxon>
        <taxon>Mucorales</taxon>
        <taxon>Mucorineae</taxon>
        <taxon>Mucoraceae</taxon>
        <taxon>Helicostylum</taxon>
    </lineage>
</organism>
<gene>
    <name evidence="7" type="ORF">HPULCUR_007118</name>
</gene>
<dbReference type="EMBL" id="BAABUJ010000019">
    <property type="protein sequence ID" value="GAA5801668.1"/>
    <property type="molecule type" value="Genomic_DNA"/>
</dbReference>
<dbReference type="Gene3D" id="3.40.640.10">
    <property type="entry name" value="Type I PLP-dependent aspartate aminotransferase-like (Major domain)"/>
    <property type="match status" value="1"/>
</dbReference>
<comment type="caution">
    <text evidence="7">The sequence shown here is derived from an EMBL/GenBank/DDBJ whole genome shotgun (WGS) entry which is preliminary data.</text>
</comment>
<evidence type="ECO:0000256" key="4">
    <source>
        <dbReference type="ARBA" id="ARBA00022679"/>
    </source>
</evidence>
<dbReference type="PANTHER" id="PTHR46383:SF1">
    <property type="entry name" value="ASPARTATE AMINOTRANSFERASE"/>
    <property type="match status" value="1"/>
</dbReference>
<dbReference type="InterPro" id="IPR050596">
    <property type="entry name" value="AspAT/PAT-like"/>
</dbReference>
<accession>A0ABP9Y515</accession>
<feature type="domain" description="Aminotransferase class I/classII large" evidence="6">
    <location>
        <begin position="7"/>
        <end position="113"/>
    </location>
</feature>
<evidence type="ECO:0000256" key="2">
    <source>
        <dbReference type="ARBA" id="ARBA00007441"/>
    </source>
</evidence>